<dbReference type="AlphaFoldDB" id="A0A8J4BWI4"/>
<dbReference type="InterPro" id="IPR036298">
    <property type="entry name" value="Chalcone_isomerase_sf"/>
</dbReference>
<organism evidence="1 2">
    <name type="scientific">Volvox africanus</name>
    <dbReference type="NCBI Taxonomy" id="51714"/>
    <lineage>
        <taxon>Eukaryota</taxon>
        <taxon>Viridiplantae</taxon>
        <taxon>Chlorophyta</taxon>
        <taxon>core chlorophytes</taxon>
        <taxon>Chlorophyceae</taxon>
        <taxon>CS clade</taxon>
        <taxon>Chlamydomonadales</taxon>
        <taxon>Volvocaceae</taxon>
        <taxon>Volvox</taxon>
    </lineage>
</organism>
<dbReference type="SUPFAM" id="SSF54626">
    <property type="entry name" value="Chalcone isomerase"/>
    <property type="match status" value="1"/>
</dbReference>
<evidence type="ECO:0008006" key="3">
    <source>
        <dbReference type="Google" id="ProtNLM"/>
    </source>
</evidence>
<proteinExistence type="predicted"/>
<dbReference type="PANTHER" id="PTHR47284">
    <property type="entry name" value="FATTY-ACID-BINDING PROTEIN 2"/>
    <property type="match status" value="1"/>
</dbReference>
<gene>
    <name evidence="1" type="ORF">Vafri_20287</name>
</gene>
<accession>A0A8J4BWI4</accession>
<protein>
    <recommendedName>
        <fullName evidence="3">Chalcone isomerase domain-containing protein</fullName>
    </recommendedName>
</protein>
<evidence type="ECO:0000313" key="2">
    <source>
        <dbReference type="Proteomes" id="UP000747399"/>
    </source>
</evidence>
<keyword evidence="2" id="KW-1185">Reference proteome</keyword>
<dbReference type="GO" id="GO:0016872">
    <property type="term" value="F:intramolecular lyase activity"/>
    <property type="evidence" value="ECO:0007669"/>
    <property type="project" value="InterPro"/>
</dbReference>
<dbReference type="Gene3D" id="3.50.70.10">
    <property type="match status" value="1"/>
</dbReference>
<reference evidence="1" key="1">
    <citation type="journal article" date="2021" name="Proc. Natl. Acad. Sci. U.S.A.">
        <title>Three genomes in the algal genus Volvox reveal the fate of a haploid sex-determining region after a transition to homothallism.</title>
        <authorList>
            <person name="Yamamoto K."/>
            <person name="Hamaji T."/>
            <person name="Kawai-Toyooka H."/>
            <person name="Matsuzaki R."/>
            <person name="Takahashi F."/>
            <person name="Nishimura Y."/>
            <person name="Kawachi M."/>
            <person name="Noguchi H."/>
            <person name="Minakuchi Y."/>
            <person name="Umen J.G."/>
            <person name="Toyoda A."/>
            <person name="Nozaki H."/>
        </authorList>
    </citation>
    <scope>NUCLEOTIDE SEQUENCE</scope>
    <source>
        <strain evidence="1">NIES-3780</strain>
    </source>
</reference>
<dbReference type="Proteomes" id="UP000747399">
    <property type="component" value="Unassembled WGS sequence"/>
</dbReference>
<sequence>MEVATPNDSQLVRRFNPLRGFRRGLKAACRWTIRFGRGRSSVAPGGRGRRTGRVRGAPLASLSAAMLEPDGIMDPGDEPSITPTSGQRQVHTHLVPEPSPLELIGAADGGSNSGSSFPIVLRRPIYDAASPPSPQLHPRRSLQYHISADDVDLYQYHSPHHQYHHPTSLQNLEEASWTHHHPELRPTLTCDCGGRAAGTGCSERCPAAANWAHAHRRAQGTSTVPITGANFNSCIRGDTGSGGEGSSYGGGGGRSADGLQQGLAGEVQCRGQGYSLQHLLAVGSRQWGSGGWWDGRGLLRVKIYDFAIYADPVKAAYAIRSGGATSPGSRPLGCGNDGPAGTTAAAGTGGGCGGCSPAELVVSPSSRVDMSLTIRACRNLPLQLLSQEFERILQRRHEKAGGRADDPALQELLSYFSREKLPEHLVTTTTVTADGSSSGGDAVRKGASITFSRSSSGALLTEAGGRVLGLLQSPALSEALFDLYLGDQPVSKKAKAAAGAALLEMASGDGGGNYRYQPRAGERLVCGPGAGGVQDWEACALKAS</sequence>
<dbReference type="InterPro" id="IPR016088">
    <property type="entry name" value="Chalcone_isomerase_3-sand"/>
</dbReference>
<evidence type="ECO:0000313" key="1">
    <source>
        <dbReference type="EMBL" id="GIL66779.1"/>
    </source>
</evidence>
<dbReference type="PANTHER" id="PTHR47284:SF3">
    <property type="entry name" value="FATTY-ACID-BINDING PROTEIN 2"/>
    <property type="match status" value="1"/>
</dbReference>
<comment type="caution">
    <text evidence="1">The sequence shown here is derived from an EMBL/GenBank/DDBJ whole genome shotgun (WGS) entry which is preliminary data.</text>
</comment>
<dbReference type="EMBL" id="BNCO01000090">
    <property type="protein sequence ID" value="GIL66779.1"/>
    <property type="molecule type" value="Genomic_DNA"/>
</dbReference>
<name>A0A8J4BWI4_9CHLO</name>